<dbReference type="Pfam" id="PF01323">
    <property type="entry name" value="DSBA"/>
    <property type="match status" value="1"/>
</dbReference>
<dbReference type="Gene3D" id="3.40.30.10">
    <property type="entry name" value="Glutaredoxin"/>
    <property type="match status" value="1"/>
</dbReference>
<evidence type="ECO:0000313" key="3">
    <source>
        <dbReference type="Proteomes" id="UP000219327"/>
    </source>
</evidence>
<dbReference type="EMBL" id="NTKD01000025">
    <property type="protein sequence ID" value="PDH39418.1"/>
    <property type="molecule type" value="Genomic_DNA"/>
</dbReference>
<sequence>MLKEIFGDRLEVEWRSYLLIPEKRDRTLEKFRQYTQSWLKVASDKPGGSFQTWSTQEQPPSHSIPPHLVAKAAAQVDESAFELVHDALLTAYFVENRDISAETTLKSIWVQAGLDEDQFSTSQDPTHLKSVIDEHNEALTVGAQGAPSFRMAHHDVAITGLHTVEVLERWINRVLNDEV</sequence>
<organism evidence="2 3">
    <name type="scientific">OM182 bacterium MED-G24</name>
    <dbReference type="NCBI Taxonomy" id="1986255"/>
    <lineage>
        <taxon>Bacteria</taxon>
        <taxon>Pseudomonadati</taxon>
        <taxon>Pseudomonadota</taxon>
        <taxon>Gammaproteobacteria</taxon>
        <taxon>OMG group</taxon>
        <taxon>OM182 clade</taxon>
    </lineage>
</organism>
<dbReference type="AlphaFoldDB" id="A0A2A5WT14"/>
<evidence type="ECO:0000259" key="1">
    <source>
        <dbReference type="Pfam" id="PF01323"/>
    </source>
</evidence>
<dbReference type="InterPro" id="IPR036249">
    <property type="entry name" value="Thioredoxin-like_sf"/>
</dbReference>
<proteinExistence type="predicted"/>
<reference evidence="2 3" key="1">
    <citation type="submission" date="2017-08" db="EMBL/GenBank/DDBJ databases">
        <title>Fine stratification of microbial communities through a metagenomic profile of the photic zone.</title>
        <authorList>
            <person name="Haro-Moreno J.M."/>
            <person name="Lopez-Perez M."/>
            <person name="De La Torre J."/>
            <person name="Picazo A."/>
            <person name="Camacho A."/>
            <person name="Rodriguez-Valera F."/>
        </authorList>
    </citation>
    <scope>NUCLEOTIDE SEQUENCE [LARGE SCALE GENOMIC DNA]</scope>
    <source>
        <strain evidence="2">MED-G24</strain>
    </source>
</reference>
<comment type="caution">
    <text evidence="2">The sequence shown here is derived from an EMBL/GenBank/DDBJ whole genome shotgun (WGS) entry which is preliminary data.</text>
</comment>
<protein>
    <recommendedName>
        <fullName evidence="1">DSBA-like thioredoxin domain-containing protein</fullName>
    </recommendedName>
</protein>
<evidence type="ECO:0000313" key="2">
    <source>
        <dbReference type="EMBL" id="PDH39418.1"/>
    </source>
</evidence>
<gene>
    <name evidence="2" type="ORF">CNE99_05765</name>
</gene>
<accession>A0A2A5WT14</accession>
<dbReference type="InterPro" id="IPR001853">
    <property type="entry name" value="DSBA-like_thioredoxin_dom"/>
</dbReference>
<dbReference type="GO" id="GO:0016491">
    <property type="term" value="F:oxidoreductase activity"/>
    <property type="evidence" value="ECO:0007669"/>
    <property type="project" value="InterPro"/>
</dbReference>
<dbReference type="SUPFAM" id="SSF52833">
    <property type="entry name" value="Thioredoxin-like"/>
    <property type="match status" value="1"/>
</dbReference>
<dbReference type="Proteomes" id="UP000219327">
    <property type="component" value="Unassembled WGS sequence"/>
</dbReference>
<name>A0A2A5WT14_9GAMM</name>
<feature type="domain" description="DSBA-like thioredoxin" evidence="1">
    <location>
        <begin position="69"/>
        <end position="169"/>
    </location>
</feature>